<accession>A0A4R2R952</accession>
<dbReference type="EMBL" id="SLXU01000017">
    <property type="protein sequence ID" value="TCP58754.1"/>
    <property type="molecule type" value="Genomic_DNA"/>
</dbReference>
<dbReference type="AlphaFoldDB" id="A0A4R2R952"/>
<keyword evidence="2" id="KW-1185">Reference proteome</keyword>
<proteinExistence type="predicted"/>
<reference evidence="1 2" key="1">
    <citation type="submission" date="2019-03" db="EMBL/GenBank/DDBJ databases">
        <title>Genomic Encyclopedia of Type Strains, Phase IV (KMG-IV): sequencing the most valuable type-strain genomes for metagenomic binning, comparative biology and taxonomic classification.</title>
        <authorList>
            <person name="Goeker M."/>
        </authorList>
    </citation>
    <scope>NUCLEOTIDE SEQUENCE [LARGE SCALE GENOMIC DNA]</scope>
    <source>
        <strain evidence="1 2">DSM 24766</strain>
    </source>
</reference>
<evidence type="ECO:0000313" key="2">
    <source>
        <dbReference type="Proteomes" id="UP000295050"/>
    </source>
</evidence>
<comment type="caution">
    <text evidence="1">The sequence shown here is derived from an EMBL/GenBank/DDBJ whole genome shotgun (WGS) entry which is preliminary data.</text>
</comment>
<dbReference type="Proteomes" id="UP000295050">
    <property type="component" value="Unassembled WGS sequence"/>
</dbReference>
<sequence length="193" mass="20038">MAALAKALTTPMTLMEDIDMADTVLTTPAPGNEGGAVFAAHTAISRRFTELLALTEAAVAAERDLDGVEPWDPAVAHWPEAAERAWQAAGATAEAVLAMHPARDEDRPLQQMALMFRLALGLEAPRAGAQLIEQVQMQLPVFKCPGATPVAGMVNRTLGRAAHVLAAVHAVLEPDALGDGPGDLPPAGAVMAA</sequence>
<organism evidence="1 2">
    <name type="scientific">Rhodovulum bhavnagarense</name>
    <dbReference type="NCBI Taxonomy" id="992286"/>
    <lineage>
        <taxon>Bacteria</taxon>
        <taxon>Pseudomonadati</taxon>
        <taxon>Pseudomonadota</taxon>
        <taxon>Alphaproteobacteria</taxon>
        <taxon>Rhodobacterales</taxon>
        <taxon>Paracoccaceae</taxon>
        <taxon>Rhodovulum</taxon>
    </lineage>
</organism>
<gene>
    <name evidence="1" type="ORF">EV663_11720</name>
</gene>
<protein>
    <submittedName>
        <fullName evidence="1">Uncharacterized protein</fullName>
    </submittedName>
</protein>
<evidence type="ECO:0000313" key="1">
    <source>
        <dbReference type="EMBL" id="TCP58754.1"/>
    </source>
</evidence>
<name>A0A4R2R952_9RHOB</name>